<keyword evidence="6" id="KW-1185">Reference proteome</keyword>
<dbReference type="EMBL" id="MDGM01000003">
    <property type="protein sequence ID" value="PIB26544.1"/>
    <property type="molecule type" value="Genomic_DNA"/>
</dbReference>
<dbReference type="GO" id="GO:0016020">
    <property type="term" value="C:membrane"/>
    <property type="evidence" value="ECO:0007669"/>
    <property type="project" value="UniProtKB-UniRule"/>
</dbReference>
<keyword evidence="2" id="KW-0472">Membrane</keyword>
<dbReference type="InterPro" id="IPR050811">
    <property type="entry name" value="Phosphate_ABC_transporter"/>
</dbReference>
<dbReference type="CDD" id="cd07185">
    <property type="entry name" value="OmpA_C-like"/>
    <property type="match status" value="1"/>
</dbReference>
<dbReference type="OrthoDB" id="9790048at2"/>
<feature type="domain" description="OmpA-like" evidence="4">
    <location>
        <begin position="380"/>
        <end position="505"/>
    </location>
</feature>
<dbReference type="InterPro" id="IPR006665">
    <property type="entry name" value="OmpA-like"/>
</dbReference>
<dbReference type="PANTHER" id="PTHR30570">
    <property type="entry name" value="PERIPLASMIC PHOSPHATE BINDING COMPONENT OF PHOSPHATE ABC TRANSPORTER"/>
    <property type="match status" value="1"/>
</dbReference>
<dbReference type="InterPro" id="IPR024370">
    <property type="entry name" value="PBP_domain"/>
</dbReference>
<evidence type="ECO:0000256" key="3">
    <source>
        <dbReference type="SAM" id="SignalP"/>
    </source>
</evidence>
<evidence type="ECO:0000256" key="2">
    <source>
        <dbReference type="PROSITE-ProRule" id="PRU00473"/>
    </source>
</evidence>
<evidence type="ECO:0000313" key="6">
    <source>
        <dbReference type="Proteomes" id="UP000231516"/>
    </source>
</evidence>
<organism evidence="5 6">
    <name type="scientific">Paramylibacter kogurei</name>
    <dbReference type="NCBI Taxonomy" id="1889778"/>
    <lineage>
        <taxon>Bacteria</taxon>
        <taxon>Pseudomonadati</taxon>
        <taxon>Pseudomonadota</taxon>
        <taxon>Alphaproteobacteria</taxon>
        <taxon>Rhodobacterales</taxon>
        <taxon>Paracoccaceae</taxon>
        <taxon>Paramylibacter</taxon>
    </lineage>
</organism>
<evidence type="ECO:0000256" key="1">
    <source>
        <dbReference type="ARBA" id="ARBA00022729"/>
    </source>
</evidence>
<proteinExistence type="predicted"/>
<keyword evidence="1 3" id="KW-0732">Signal</keyword>
<dbReference type="Gene3D" id="3.40.190.10">
    <property type="entry name" value="Periplasmic binding protein-like II"/>
    <property type="match status" value="2"/>
</dbReference>
<feature type="chain" id="PRO_5013767851" description="OmpA-like domain-containing protein" evidence="3">
    <location>
        <begin position="29"/>
        <end position="506"/>
    </location>
</feature>
<dbReference type="SUPFAM" id="SSF53850">
    <property type="entry name" value="Periplasmic binding protein-like II"/>
    <property type="match status" value="1"/>
</dbReference>
<dbReference type="Pfam" id="PF12849">
    <property type="entry name" value="PBP_like_2"/>
    <property type="match status" value="1"/>
</dbReference>
<gene>
    <name evidence="5" type="ORF">BFP76_11630</name>
</gene>
<reference evidence="5 6" key="1">
    <citation type="submission" date="2016-08" db="EMBL/GenBank/DDBJ databases">
        <title>Draft genome of Amylibacter sp. strain 4G11.</title>
        <authorList>
            <person name="Wong S.-K."/>
            <person name="Hamasaki K."/>
            <person name="Yoshizawa S."/>
        </authorList>
    </citation>
    <scope>NUCLEOTIDE SEQUENCE [LARGE SCALE GENOMIC DNA]</scope>
    <source>
        <strain evidence="5 6">4G11</strain>
    </source>
</reference>
<dbReference type="Gene3D" id="3.30.1330.60">
    <property type="entry name" value="OmpA-like domain"/>
    <property type="match status" value="1"/>
</dbReference>
<dbReference type="Proteomes" id="UP000231516">
    <property type="component" value="Unassembled WGS sequence"/>
</dbReference>
<dbReference type="SUPFAM" id="SSF103088">
    <property type="entry name" value="OmpA-like"/>
    <property type="match status" value="1"/>
</dbReference>
<dbReference type="PROSITE" id="PS51123">
    <property type="entry name" value="OMPA_2"/>
    <property type="match status" value="1"/>
</dbReference>
<protein>
    <recommendedName>
        <fullName evidence="4">OmpA-like domain-containing protein</fullName>
    </recommendedName>
</protein>
<sequence length="506" mass="56470">MVCLIFKFLRVFSVFMATIFFGAVVASAQDVTISTKDKALSITGQILFFNDEYIRLQTPQGPITLHADGLSCDGHNCPKPEQRLARIGFAGPGGLISNFIPELANRSTSFGDGNIHVTTSNDPSPHQAHSPTLEISLTNRTLTPEQQTTVRQPTLFIGQTPNAMDQHRRSVIAFDGLVPIVNPSNTIQSISVTMIRKILRGDVVNWKQLGGEDRPISLHLPKQILQSKTDWPKRLANAWPDKSNAHILISNNTKQVEDLVDRNPDAIGFIPFSAVKNATAIPVTTPCNLMFHADFFTIKSGEYPLAYQYHMFRPTKRLPRSARAFLAEIYSPISQSILEKQGYLSLWPDTRSFSYQGDRLAYALQNISTQEGLEYLQDMVGTLSNARRMSITFRFDSTGQRLDLASAAQARVLRHAIESGVYDDQQLIFAGFADNRGDHASNQKLSLARANQVLRQVFKDTLIDDLDPKRVIEKAFGEIAPVACNDVAYGQALNRRVELWVRDQPE</sequence>
<comment type="caution">
    <text evidence="5">The sequence shown here is derived from an EMBL/GenBank/DDBJ whole genome shotgun (WGS) entry which is preliminary data.</text>
</comment>
<feature type="signal peptide" evidence="3">
    <location>
        <begin position="1"/>
        <end position="28"/>
    </location>
</feature>
<dbReference type="InterPro" id="IPR036737">
    <property type="entry name" value="OmpA-like_sf"/>
</dbReference>
<dbReference type="PANTHER" id="PTHR30570:SF1">
    <property type="entry name" value="PHOSPHATE-BINDING PROTEIN PSTS"/>
    <property type="match status" value="1"/>
</dbReference>
<dbReference type="AlphaFoldDB" id="A0A2G5KD43"/>
<evidence type="ECO:0000313" key="5">
    <source>
        <dbReference type="EMBL" id="PIB26544.1"/>
    </source>
</evidence>
<evidence type="ECO:0000259" key="4">
    <source>
        <dbReference type="PROSITE" id="PS51123"/>
    </source>
</evidence>
<accession>A0A2G5KD43</accession>
<name>A0A2G5KD43_9RHOB</name>